<reference evidence="2 3" key="1">
    <citation type="submission" date="2020-10" db="EMBL/GenBank/DDBJ databases">
        <title>Draft genome of Ramlibacter aquaticus LMG 30558.</title>
        <authorList>
            <person name="Props R."/>
        </authorList>
    </citation>
    <scope>NUCLEOTIDE SEQUENCE [LARGE SCALE GENOMIC DNA]</scope>
    <source>
        <strain evidence="2 3">LMG 30558</strain>
    </source>
</reference>
<dbReference type="Gene3D" id="3.40.30.10">
    <property type="entry name" value="Glutaredoxin"/>
    <property type="match status" value="1"/>
</dbReference>
<dbReference type="Proteomes" id="UP000715965">
    <property type="component" value="Unassembled WGS sequence"/>
</dbReference>
<sequence>MPRSILDESSIHSAIRSEIAGWNHAIVDEVKAAVAAHPVVVVGMRQNPFPPKARKALGAVGQPYKYLEYGSYFQMWRPRTALKMWTGWPTFPMVFVKGVLVGGASELQALIDSGELKRMLDAR</sequence>
<accession>A0ABR9SH03</accession>
<comment type="similarity">
    <text evidence="1">Belongs to the glutaredoxin family.</text>
</comment>
<keyword evidence="3" id="KW-1185">Reference proteome</keyword>
<proteinExistence type="inferred from homology"/>
<dbReference type="RefSeq" id="WP_193781172.1">
    <property type="nucleotide sequence ID" value="NZ_JADDOJ010000057.1"/>
</dbReference>
<dbReference type="PANTHER" id="PTHR45694:SF18">
    <property type="entry name" value="GLUTAREDOXIN-1-RELATED"/>
    <property type="match status" value="1"/>
</dbReference>
<dbReference type="PANTHER" id="PTHR45694">
    <property type="entry name" value="GLUTAREDOXIN 2"/>
    <property type="match status" value="1"/>
</dbReference>
<comment type="caution">
    <text evidence="2">The sequence shown here is derived from an EMBL/GenBank/DDBJ whole genome shotgun (WGS) entry which is preliminary data.</text>
</comment>
<dbReference type="EMBL" id="JADDOJ010000057">
    <property type="protein sequence ID" value="MBE7941635.1"/>
    <property type="molecule type" value="Genomic_DNA"/>
</dbReference>
<dbReference type="PROSITE" id="PS51354">
    <property type="entry name" value="GLUTAREDOXIN_2"/>
    <property type="match status" value="1"/>
</dbReference>
<protein>
    <submittedName>
        <fullName evidence="2">Glutaredoxin</fullName>
    </submittedName>
</protein>
<organism evidence="2 3">
    <name type="scientific">Ramlibacter aquaticus</name>
    <dbReference type="NCBI Taxonomy" id="2780094"/>
    <lineage>
        <taxon>Bacteria</taxon>
        <taxon>Pseudomonadati</taxon>
        <taxon>Pseudomonadota</taxon>
        <taxon>Betaproteobacteria</taxon>
        <taxon>Burkholderiales</taxon>
        <taxon>Comamonadaceae</taxon>
        <taxon>Ramlibacter</taxon>
    </lineage>
</organism>
<name>A0ABR9SH03_9BURK</name>
<evidence type="ECO:0000256" key="1">
    <source>
        <dbReference type="ARBA" id="ARBA00007787"/>
    </source>
</evidence>
<evidence type="ECO:0000313" key="2">
    <source>
        <dbReference type="EMBL" id="MBE7941635.1"/>
    </source>
</evidence>
<evidence type="ECO:0000313" key="3">
    <source>
        <dbReference type="Proteomes" id="UP000715965"/>
    </source>
</evidence>
<dbReference type="InterPro" id="IPR036249">
    <property type="entry name" value="Thioredoxin-like_sf"/>
</dbReference>
<gene>
    <name evidence="2" type="ORF">IM725_13730</name>
</gene>
<dbReference type="SUPFAM" id="SSF52833">
    <property type="entry name" value="Thioredoxin-like"/>
    <property type="match status" value="1"/>
</dbReference>